<dbReference type="Pfam" id="PF05016">
    <property type="entry name" value="ParE_toxin"/>
    <property type="match status" value="1"/>
</dbReference>
<dbReference type="InterPro" id="IPR035093">
    <property type="entry name" value="RelE/ParE_toxin_dom_sf"/>
</dbReference>
<comment type="caution">
    <text evidence="2">The sequence shown here is derived from an EMBL/GenBank/DDBJ whole genome shotgun (WGS) entry which is preliminary data.</text>
</comment>
<gene>
    <name evidence="2" type="ORF">D1639_05175</name>
</gene>
<sequence length="109" mass="12304">MPWNIELLPEAEDDLRKLDKSLAVRVAKALQKISQNPLPTYEGGYGKPLGNKSSFNLTGLLKCKLRNDGVRIVYQVVREGETMRVVVIGARADDEVYRLAAKRRERHGL</sequence>
<dbReference type="SUPFAM" id="SSF143011">
    <property type="entry name" value="RelE-like"/>
    <property type="match status" value="1"/>
</dbReference>
<dbReference type="EMBL" id="QWKH01000027">
    <property type="protein sequence ID" value="NBI34432.1"/>
    <property type="molecule type" value="Genomic_DNA"/>
</dbReference>
<dbReference type="AlphaFoldDB" id="A0A7C9NUM2"/>
<proteinExistence type="predicted"/>
<name>A0A7C9NUM2_9BACT</name>
<evidence type="ECO:0000256" key="1">
    <source>
        <dbReference type="ARBA" id="ARBA00022649"/>
    </source>
</evidence>
<dbReference type="InterPro" id="IPR007712">
    <property type="entry name" value="RelE/ParE_toxin"/>
</dbReference>
<accession>A0A7C9NUM2</accession>
<reference evidence="2" key="1">
    <citation type="submission" date="2018-08" db="EMBL/GenBank/DDBJ databases">
        <title>Murine metabolic-syndrome-specific gut microbial biobank.</title>
        <authorList>
            <person name="Liu C."/>
        </authorList>
    </citation>
    <scope>NUCLEOTIDE SEQUENCE [LARGE SCALE GENOMIC DNA]</scope>
    <source>
        <strain evidence="2">Z82</strain>
    </source>
</reference>
<organism evidence="2">
    <name type="scientific">Muribaculaceae bacterium Z82</name>
    <dbReference type="NCBI Taxonomy" id="2304548"/>
    <lineage>
        <taxon>Bacteria</taxon>
        <taxon>Pseudomonadati</taxon>
        <taxon>Bacteroidota</taxon>
        <taxon>Bacteroidia</taxon>
        <taxon>Bacteroidales</taxon>
        <taxon>Muribaculaceae</taxon>
    </lineage>
</organism>
<keyword evidence="1" id="KW-1277">Toxin-antitoxin system</keyword>
<protein>
    <submittedName>
        <fullName evidence="2">Type II toxin-antitoxin system RelE/ParE family toxin</fullName>
    </submittedName>
</protein>
<dbReference type="Gene3D" id="3.30.2310.20">
    <property type="entry name" value="RelE-like"/>
    <property type="match status" value="1"/>
</dbReference>
<evidence type="ECO:0000313" key="2">
    <source>
        <dbReference type="EMBL" id="NBI34432.1"/>
    </source>
</evidence>